<feature type="domain" description="Membrane transport protein MMPL" evidence="8">
    <location>
        <begin position="526"/>
        <end position="750"/>
    </location>
</feature>
<evidence type="ECO:0000313" key="10">
    <source>
        <dbReference type="Proteomes" id="UP000013167"/>
    </source>
</evidence>
<dbReference type="InterPro" id="IPR004869">
    <property type="entry name" value="MMPL_dom"/>
</dbReference>
<keyword evidence="3" id="KW-1003">Cell membrane</keyword>
<dbReference type="PANTHER" id="PTHR33406">
    <property type="entry name" value="MEMBRANE PROTEIN MJ1562-RELATED"/>
    <property type="match status" value="1"/>
</dbReference>
<feature type="transmembrane region" description="Helical" evidence="7">
    <location>
        <begin position="608"/>
        <end position="629"/>
    </location>
</feature>
<evidence type="ECO:0000259" key="8">
    <source>
        <dbReference type="Pfam" id="PF03176"/>
    </source>
</evidence>
<evidence type="ECO:0000256" key="2">
    <source>
        <dbReference type="ARBA" id="ARBA00010157"/>
    </source>
</evidence>
<feature type="transmembrane region" description="Helical" evidence="7">
    <location>
        <begin position="206"/>
        <end position="224"/>
    </location>
</feature>
<feature type="domain" description="Membrane transport protein MMPL" evidence="8">
    <location>
        <begin position="61"/>
        <end position="421"/>
    </location>
</feature>
<evidence type="ECO:0000256" key="6">
    <source>
        <dbReference type="ARBA" id="ARBA00023136"/>
    </source>
</evidence>
<evidence type="ECO:0000256" key="4">
    <source>
        <dbReference type="ARBA" id="ARBA00022692"/>
    </source>
</evidence>
<feature type="transmembrane region" description="Helical" evidence="7">
    <location>
        <begin position="677"/>
        <end position="698"/>
    </location>
</feature>
<keyword evidence="6 7" id="KW-0472">Membrane</keyword>
<evidence type="ECO:0000256" key="5">
    <source>
        <dbReference type="ARBA" id="ARBA00022989"/>
    </source>
</evidence>
<sequence length="755" mass="78063">MTGRHETDHRHGGRVKNPRAVVVVALLIVLAWLGIGGLGGQSVGKLSQVQKNDSSEFLPLSAESREVQQTAKKFTGSQALPLIVVATAEDGSTLTPDALAALGRLATDLPGLAVEGGSATVADYLTAPSVPMIPSEDGKAAMLVLSLDQTKSSTPDSAGERALGPIATVVGDAADEAASQTGLTAYVTGPAGYVADIVKAFAGIDGLLLGVTLGVVLLILLVVYRSPVLPFAVLLSAIFGLSLAGAIVYPLAKAGHIDLSGQSQGIMFILVVGAATDYALLLVARYKEELHEHESPWQAMKVAWRATVEPILASAATVILGLLCLLLADLGSTRGLGPVGAIGIVGALLASLTLLPALLVLGRRWIFWPAIPRPDHDGVTRHLDEIGTASPTTTPEGASAPARRATGWARLAGFVGRRPRATWVTTAVILLACAAFAPTFTAKGIQQSEVFLIDVASVSGQRVLEEHFDAGSGSPLTVIVPQDKSAQALALLDRTDGLTGAAAYTGVAGPPAGVPGAPTVQPKVVDGQVMLQATLDSQPDSPEAERLVRALRADLDTVTDQALVGGRAAEATDVNTTSNRDLLLIAPTITVLVFLVLMLLLRAVVAPLLLLVANLLSFGATLGVSAIAFNHVFRFGGADPTTILIGFVFLVALGVDYSIFLMTRAREETPKRGTQRGMLVALAVTGGVITSAGIVLAATFGALAVIPLLFLAQVAFIVAFGVLLDALVVRSLLVPAAVVDLGDRTWWPSALARRG</sequence>
<dbReference type="STRING" id="1193181.BN10_1650002"/>
<feature type="transmembrane region" description="Helical" evidence="7">
    <location>
        <begin position="641"/>
        <end position="665"/>
    </location>
</feature>
<comment type="subcellular location">
    <subcellularLocation>
        <location evidence="1">Cell membrane</location>
        <topology evidence="1">Multi-pass membrane protein</topology>
    </subcellularLocation>
</comment>
<dbReference type="Proteomes" id="UP000013167">
    <property type="component" value="Unassembled WGS sequence"/>
</dbReference>
<evidence type="ECO:0000313" key="9">
    <source>
        <dbReference type="EMBL" id="CCH69434.1"/>
    </source>
</evidence>
<protein>
    <recommendedName>
        <fullName evidence="8">Membrane transport protein MMPL domain-containing protein</fullName>
    </recommendedName>
</protein>
<comment type="caution">
    <text evidence="9">The sequence shown here is derived from an EMBL/GenBank/DDBJ whole genome shotgun (WGS) entry which is preliminary data.</text>
</comment>
<dbReference type="HOGENOM" id="CLU_005108_4_1_11"/>
<reference evidence="9" key="2">
    <citation type="journal article" date="2013" name="ISME J.">
        <title>A metabolic model for members of the genus Tetrasphaera involved in enhanced biological phosphorus removal.</title>
        <authorList>
            <person name="Kristiansen R."/>
            <person name="Nguyen H.T.T."/>
            <person name="Saunders A.M."/>
            <person name="Nielsen J.L."/>
            <person name="Wimmer R."/>
            <person name="Le V.Q."/>
            <person name="McIlroy S.J."/>
            <person name="Petrovski S."/>
            <person name="Seviour R.J."/>
            <person name="Calteau A."/>
            <person name="Nielsen K.L."/>
            <person name="Nielsen P.H."/>
        </authorList>
    </citation>
    <scope>NUCLEOTIDE SEQUENCE [LARGE SCALE GENOMIC DNA]</scope>
    <source>
        <strain evidence="9">Lp2</strain>
    </source>
</reference>
<dbReference type="eggNOG" id="COG2409">
    <property type="taxonomic scope" value="Bacteria"/>
</dbReference>
<feature type="transmembrane region" description="Helical" evidence="7">
    <location>
        <begin position="307"/>
        <end position="328"/>
    </location>
</feature>
<dbReference type="Gene3D" id="1.20.1640.10">
    <property type="entry name" value="Multidrug efflux transporter AcrB transmembrane domain"/>
    <property type="match status" value="2"/>
</dbReference>
<feature type="transmembrane region" description="Helical" evidence="7">
    <location>
        <begin position="20"/>
        <end position="40"/>
    </location>
</feature>
<dbReference type="Pfam" id="PF03176">
    <property type="entry name" value="MMPL"/>
    <property type="match status" value="2"/>
</dbReference>
<dbReference type="PANTHER" id="PTHR33406:SF6">
    <property type="entry name" value="MEMBRANE PROTEIN YDGH-RELATED"/>
    <property type="match status" value="1"/>
</dbReference>
<keyword evidence="4 7" id="KW-0812">Transmembrane</keyword>
<dbReference type="RefSeq" id="WP_010852083.1">
    <property type="nucleotide sequence ID" value="NZ_HF570956.1"/>
</dbReference>
<evidence type="ECO:0000256" key="1">
    <source>
        <dbReference type="ARBA" id="ARBA00004651"/>
    </source>
</evidence>
<dbReference type="EMBL" id="CAIZ01000074">
    <property type="protein sequence ID" value="CCH69434.1"/>
    <property type="molecule type" value="Genomic_DNA"/>
</dbReference>
<keyword evidence="10" id="KW-1185">Reference proteome</keyword>
<evidence type="ECO:0000256" key="3">
    <source>
        <dbReference type="ARBA" id="ARBA00022475"/>
    </source>
</evidence>
<proteinExistence type="inferred from homology"/>
<feature type="transmembrane region" description="Helical" evidence="7">
    <location>
        <begin position="582"/>
        <end position="601"/>
    </location>
</feature>
<organism evidence="9 10">
    <name type="scientific">Phycicoccus elongatus Lp2</name>
    <dbReference type="NCBI Taxonomy" id="1193181"/>
    <lineage>
        <taxon>Bacteria</taxon>
        <taxon>Bacillati</taxon>
        <taxon>Actinomycetota</taxon>
        <taxon>Actinomycetes</taxon>
        <taxon>Micrococcales</taxon>
        <taxon>Intrasporangiaceae</taxon>
        <taxon>Phycicoccus</taxon>
    </lineage>
</organism>
<dbReference type="SUPFAM" id="SSF82866">
    <property type="entry name" value="Multidrug efflux transporter AcrB transmembrane domain"/>
    <property type="match status" value="2"/>
</dbReference>
<gene>
    <name evidence="9" type="ORF">BN10_1650002</name>
</gene>
<reference evidence="9" key="1">
    <citation type="submission" date="2012-05" db="EMBL/GenBank/DDBJ databases">
        <authorList>
            <person name="McIlroy S."/>
        </authorList>
    </citation>
    <scope>NUCLEOTIDE SEQUENCE</scope>
    <source>
        <strain evidence="9">Lp2</strain>
    </source>
</reference>
<evidence type="ECO:0000256" key="7">
    <source>
        <dbReference type="SAM" id="Phobius"/>
    </source>
</evidence>
<comment type="similarity">
    <text evidence="2">Belongs to the resistance-nodulation-cell division (RND) (TC 2.A.6) family. MmpL subfamily.</text>
</comment>
<dbReference type="InterPro" id="IPR050545">
    <property type="entry name" value="Mycobact_MmpL"/>
</dbReference>
<dbReference type="AlphaFoldDB" id="N0E3G6"/>
<name>N0E3G6_9MICO</name>
<keyword evidence="5 7" id="KW-1133">Transmembrane helix</keyword>
<accession>N0E3G6</accession>
<feature type="transmembrane region" description="Helical" evidence="7">
    <location>
        <begin position="704"/>
        <end position="724"/>
    </location>
</feature>
<feature type="transmembrane region" description="Helical" evidence="7">
    <location>
        <begin position="421"/>
        <end position="440"/>
    </location>
</feature>
<feature type="transmembrane region" description="Helical" evidence="7">
    <location>
        <begin position="340"/>
        <end position="361"/>
    </location>
</feature>
<feature type="transmembrane region" description="Helical" evidence="7">
    <location>
        <begin position="231"/>
        <end position="252"/>
    </location>
</feature>
<feature type="transmembrane region" description="Helical" evidence="7">
    <location>
        <begin position="264"/>
        <end position="286"/>
    </location>
</feature>
<dbReference type="GO" id="GO:0005886">
    <property type="term" value="C:plasma membrane"/>
    <property type="evidence" value="ECO:0007669"/>
    <property type="project" value="UniProtKB-SubCell"/>
</dbReference>